<dbReference type="CDD" id="cd04301">
    <property type="entry name" value="NAT_SF"/>
    <property type="match status" value="1"/>
</dbReference>
<gene>
    <name evidence="2" type="ORF">QR90_06400</name>
</gene>
<accession>A0A0A7KFB8</accession>
<dbReference type="EMBL" id="CP010028">
    <property type="protein sequence ID" value="AIZ44805.1"/>
    <property type="molecule type" value="Genomic_DNA"/>
</dbReference>
<evidence type="ECO:0000313" key="3">
    <source>
        <dbReference type="Proteomes" id="UP000030634"/>
    </source>
</evidence>
<dbReference type="InterPro" id="IPR016181">
    <property type="entry name" value="Acyl_CoA_acyltransferase"/>
</dbReference>
<dbReference type="SUPFAM" id="SSF55729">
    <property type="entry name" value="Acyl-CoA N-acyltransferases (Nat)"/>
    <property type="match status" value="1"/>
</dbReference>
<dbReference type="Gene3D" id="3.40.630.30">
    <property type="match status" value="1"/>
</dbReference>
<feature type="domain" description="N-acetyltransferase" evidence="1">
    <location>
        <begin position="7"/>
        <end position="141"/>
    </location>
</feature>
<reference evidence="3" key="1">
    <citation type="submission" date="2014-11" db="EMBL/GenBank/DDBJ databases">
        <title>Hymenobacter sp. DG25B genome submission.</title>
        <authorList>
            <person name="Jung H.-Y."/>
            <person name="Kim M.K."/>
            <person name="Srinivasan S."/>
            <person name="Lim S."/>
        </authorList>
    </citation>
    <scope>NUCLEOTIDE SEQUENCE [LARGE SCALE GENOMIC DNA]</scope>
    <source>
        <strain evidence="3">DY59</strain>
    </source>
</reference>
<dbReference type="STRING" id="1182571.QR90_06400"/>
<protein>
    <submittedName>
        <fullName evidence="2">Acetyltransferase</fullName>
    </submittedName>
</protein>
<evidence type="ECO:0000259" key="1">
    <source>
        <dbReference type="PROSITE" id="PS51186"/>
    </source>
</evidence>
<evidence type="ECO:0000313" key="2">
    <source>
        <dbReference type="EMBL" id="AIZ44805.1"/>
    </source>
</evidence>
<keyword evidence="2" id="KW-0808">Transferase</keyword>
<dbReference type="AlphaFoldDB" id="A0A0A7KFB8"/>
<dbReference type="InterPro" id="IPR000182">
    <property type="entry name" value="GNAT_dom"/>
</dbReference>
<dbReference type="PROSITE" id="PS51186">
    <property type="entry name" value="GNAT"/>
    <property type="match status" value="1"/>
</dbReference>
<sequence length="141" mass="15819">MWEPALSRFLHETNGIRITPAALNGFFEGWPNPPTPQTLHRILAGSYRMALAVDDGQVIGFVHAISDGVLCAYIPLLEVRAGWRGQGIASRLMESLFVQLDGLYMIDTACDDELVPFYERFGMMRGNAMVRRDYARQRGQG</sequence>
<organism evidence="2 3">
    <name type="scientific">Deinococcus radiopugnans</name>
    <dbReference type="NCBI Taxonomy" id="57497"/>
    <lineage>
        <taxon>Bacteria</taxon>
        <taxon>Thermotogati</taxon>
        <taxon>Deinococcota</taxon>
        <taxon>Deinococci</taxon>
        <taxon>Deinococcales</taxon>
        <taxon>Deinococcaceae</taxon>
        <taxon>Deinococcus</taxon>
    </lineage>
</organism>
<dbReference type="Pfam" id="PF00583">
    <property type="entry name" value="Acetyltransf_1"/>
    <property type="match status" value="1"/>
</dbReference>
<dbReference type="GO" id="GO:0016747">
    <property type="term" value="F:acyltransferase activity, transferring groups other than amino-acyl groups"/>
    <property type="evidence" value="ECO:0007669"/>
    <property type="project" value="InterPro"/>
</dbReference>
<dbReference type="HOGENOM" id="CLU_086503_5_1_0"/>
<dbReference type="Proteomes" id="UP000030634">
    <property type="component" value="Chromosome"/>
</dbReference>
<dbReference type="RefSeq" id="WP_039683151.1">
    <property type="nucleotide sequence ID" value="NZ_CP010028.1"/>
</dbReference>
<name>A0A0A7KFB8_9DEIO</name>
<proteinExistence type="predicted"/>
<dbReference type="KEGG" id="dsw:QR90_06400"/>